<dbReference type="InterPro" id="IPR020622">
    <property type="entry name" value="Ala_racemase_pyridoxalP-BS"/>
</dbReference>
<evidence type="ECO:0000256" key="2">
    <source>
        <dbReference type="ARBA" id="ARBA00022898"/>
    </source>
</evidence>
<evidence type="ECO:0000259" key="5">
    <source>
        <dbReference type="SMART" id="SM01005"/>
    </source>
</evidence>
<dbReference type="InterPro" id="IPR000821">
    <property type="entry name" value="Ala_racemase"/>
</dbReference>
<keyword evidence="2 4" id="KW-0663">Pyridoxal phosphate</keyword>
<dbReference type="SMART" id="SM01005">
    <property type="entry name" value="Ala_racemase_C"/>
    <property type="match status" value="1"/>
</dbReference>
<dbReference type="GO" id="GO:0008784">
    <property type="term" value="F:alanine racemase activity"/>
    <property type="evidence" value="ECO:0007669"/>
    <property type="project" value="UniProtKB-EC"/>
</dbReference>
<dbReference type="Pfam" id="PF01168">
    <property type="entry name" value="Ala_racemase_N"/>
    <property type="match status" value="1"/>
</dbReference>
<dbReference type="InterPro" id="IPR011079">
    <property type="entry name" value="Ala_racemase_C"/>
</dbReference>
<keyword evidence="3 4" id="KW-0413">Isomerase</keyword>
<name>A0ABV7A9P5_9BACI</name>
<dbReference type="EMBL" id="JBHRRZ010000039">
    <property type="protein sequence ID" value="MFC2949809.1"/>
    <property type="molecule type" value="Genomic_DNA"/>
</dbReference>
<evidence type="ECO:0000256" key="4">
    <source>
        <dbReference type="HAMAP-Rule" id="MF_01201"/>
    </source>
</evidence>
<comment type="cofactor">
    <cofactor evidence="1 4">
        <name>pyridoxal 5'-phosphate</name>
        <dbReference type="ChEBI" id="CHEBI:597326"/>
    </cofactor>
</comment>
<accession>A0ABV7A9P5</accession>
<dbReference type="SUPFAM" id="SSF51419">
    <property type="entry name" value="PLP-binding barrel"/>
    <property type="match status" value="1"/>
</dbReference>
<dbReference type="HAMAP" id="MF_01201">
    <property type="entry name" value="Ala_racemase"/>
    <property type="match status" value="1"/>
</dbReference>
<evidence type="ECO:0000313" key="7">
    <source>
        <dbReference type="Proteomes" id="UP001595387"/>
    </source>
</evidence>
<dbReference type="Pfam" id="PF00842">
    <property type="entry name" value="Ala_racemase_C"/>
    <property type="match status" value="1"/>
</dbReference>
<protein>
    <recommendedName>
        <fullName evidence="4">Alanine racemase</fullName>
        <ecNumber evidence="4">5.1.1.1</ecNumber>
    </recommendedName>
</protein>
<dbReference type="Gene3D" id="2.40.37.10">
    <property type="entry name" value="Lyase, Ornithine Decarboxylase, Chain A, domain 1"/>
    <property type="match status" value="1"/>
</dbReference>
<comment type="catalytic activity">
    <reaction evidence="4">
        <text>L-alanine = D-alanine</text>
        <dbReference type="Rhea" id="RHEA:20249"/>
        <dbReference type="ChEBI" id="CHEBI:57416"/>
        <dbReference type="ChEBI" id="CHEBI:57972"/>
        <dbReference type="EC" id="5.1.1.1"/>
    </reaction>
</comment>
<feature type="active site" description="Proton acceptor; specific for D-alanine" evidence="4">
    <location>
        <position position="40"/>
    </location>
</feature>
<dbReference type="InterPro" id="IPR001608">
    <property type="entry name" value="Ala_racemase_N"/>
</dbReference>
<dbReference type="EC" id="5.1.1.1" evidence="4"/>
<reference evidence="7" key="1">
    <citation type="journal article" date="2019" name="Int. J. Syst. Evol. Microbiol.">
        <title>The Global Catalogue of Microorganisms (GCM) 10K type strain sequencing project: providing services to taxonomists for standard genome sequencing and annotation.</title>
        <authorList>
            <consortium name="The Broad Institute Genomics Platform"/>
            <consortium name="The Broad Institute Genome Sequencing Center for Infectious Disease"/>
            <person name="Wu L."/>
            <person name="Ma J."/>
        </authorList>
    </citation>
    <scope>NUCLEOTIDE SEQUENCE [LARGE SCALE GENOMIC DNA]</scope>
    <source>
        <strain evidence="7">KCTC 13193</strain>
    </source>
</reference>
<feature type="active site" description="Proton acceptor; specific for L-alanine" evidence="4">
    <location>
        <position position="267"/>
    </location>
</feature>
<comment type="caution">
    <text evidence="6">The sequence shown here is derived from an EMBL/GenBank/DDBJ whole genome shotgun (WGS) entry which is preliminary data.</text>
</comment>
<dbReference type="PANTHER" id="PTHR30511:SF0">
    <property type="entry name" value="ALANINE RACEMASE, CATABOLIC-RELATED"/>
    <property type="match status" value="1"/>
</dbReference>
<comment type="pathway">
    <text evidence="4">Amino-acid biosynthesis; D-alanine biosynthesis; D-alanine from L-alanine: step 1/1.</text>
</comment>
<gene>
    <name evidence="6" type="primary">alr</name>
    <name evidence="6" type="ORF">ACFODW_15915</name>
</gene>
<evidence type="ECO:0000256" key="1">
    <source>
        <dbReference type="ARBA" id="ARBA00001933"/>
    </source>
</evidence>
<dbReference type="CDD" id="cd00430">
    <property type="entry name" value="PLPDE_III_AR"/>
    <property type="match status" value="1"/>
</dbReference>
<comment type="function">
    <text evidence="4">Catalyzes the interconversion of L-alanine and D-alanine. May also act on other amino acids.</text>
</comment>
<dbReference type="NCBIfam" id="TIGR00492">
    <property type="entry name" value="alr"/>
    <property type="match status" value="1"/>
</dbReference>
<organism evidence="6 7">
    <name type="scientific">Virgibacillus sediminis</name>
    <dbReference type="NCBI Taxonomy" id="202260"/>
    <lineage>
        <taxon>Bacteria</taxon>
        <taxon>Bacillati</taxon>
        <taxon>Bacillota</taxon>
        <taxon>Bacilli</taxon>
        <taxon>Bacillales</taxon>
        <taxon>Bacillaceae</taxon>
        <taxon>Virgibacillus</taxon>
    </lineage>
</organism>
<feature type="binding site" evidence="4">
    <location>
        <position position="138"/>
    </location>
    <ligand>
        <name>substrate</name>
    </ligand>
</feature>
<dbReference type="InterPro" id="IPR009006">
    <property type="entry name" value="Ala_racemase/Decarboxylase_C"/>
</dbReference>
<feature type="binding site" evidence="4">
    <location>
        <position position="315"/>
    </location>
    <ligand>
        <name>substrate</name>
    </ligand>
</feature>
<feature type="domain" description="Alanine racemase C-terminal" evidence="5">
    <location>
        <begin position="246"/>
        <end position="374"/>
    </location>
</feature>
<proteinExistence type="inferred from homology"/>
<dbReference type="Gene3D" id="3.20.20.10">
    <property type="entry name" value="Alanine racemase"/>
    <property type="match status" value="1"/>
</dbReference>
<dbReference type="SUPFAM" id="SSF50621">
    <property type="entry name" value="Alanine racemase C-terminal domain-like"/>
    <property type="match status" value="1"/>
</dbReference>
<feature type="modified residue" description="N6-(pyridoxal phosphate)lysine" evidence="4">
    <location>
        <position position="40"/>
    </location>
</feature>
<keyword evidence="7" id="KW-1185">Reference proteome</keyword>
<dbReference type="PRINTS" id="PR00992">
    <property type="entry name" value="ALARACEMASE"/>
</dbReference>
<comment type="similarity">
    <text evidence="4">Belongs to the alanine racemase family.</text>
</comment>
<evidence type="ECO:0000313" key="6">
    <source>
        <dbReference type="EMBL" id="MFC2949809.1"/>
    </source>
</evidence>
<evidence type="ECO:0000256" key="3">
    <source>
        <dbReference type="ARBA" id="ARBA00023235"/>
    </source>
</evidence>
<dbReference type="PROSITE" id="PS00395">
    <property type="entry name" value="ALANINE_RACEMASE"/>
    <property type="match status" value="1"/>
</dbReference>
<dbReference type="InterPro" id="IPR029066">
    <property type="entry name" value="PLP-binding_barrel"/>
</dbReference>
<dbReference type="Proteomes" id="UP001595387">
    <property type="component" value="Unassembled WGS sequence"/>
</dbReference>
<sequence length="388" mass="42628">MEYGSYRPTWAEISLDAISGNTAAFKNHIQPGTKLMAVVKGDGYGHGSVEVAETAIEAGADYLSVAILDEALVLREAGIDFPLLVLGYTPPEAVHMAVKHDIALTVYTQEVAKSILETAAEQKRKVRVHLKIDTGMNRIGLQEKEEAIELANMLKSDYVELEGVFTHFADADNTDPSYTNKQFGRFMSVVNALEEVGGRIPIRHCCNSAGTIAYPEMHLDMVRVGISLYGLYPEEHLREKISLHQAMSVKTKPVLVKTVKSGEPISYGCTYEPEQDARIATIPVGYADGFSRLLSNRGDVTVNGKRARIVGRICMDQSMIDVTGMSGVDRETIVTLFGEKKEGYVPLAEIADLMGTIHYETVCLIGKRVPRIYIKNGEITSKKGLITK</sequence>
<dbReference type="PANTHER" id="PTHR30511">
    <property type="entry name" value="ALANINE RACEMASE"/>
    <property type="match status" value="1"/>
</dbReference>
<dbReference type="RefSeq" id="WP_390307779.1">
    <property type="nucleotide sequence ID" value="NZ_JBHRRZ010000039.1"/>
</dbReference>